<evidence type="ECO:0000313" key="1">
    <source>
        <dbReference type="EMBL" id="MBW4661913.1"/>
    </source>
</evidence>
<name>A0A951URR3_9CYAN</name>
<proteinExistence type="predicted"/>
<sequence length="97" mass="10853">MLPPVISEEECHLFKFWFNGSVQDGMSYEGELFYRSQTVEPSDRASLYLQACKLGKQAPVAVTAAENSYSLWISLRHPKLMPAEPPDSPTLGYQISA</sequence>
<dbReference type="EMBL" id="JAHHHD010000049">
    <property type="protein sequence ID" value="MBW4661913.1"/>
    <property type="molecule type" value="Genomic_DNA"/>
</dbReference>
<accession>A0A951URR3</accession>
<comment type="caution">
    <text evidence="1">The sequence shown here is derived from an EMBL/GenBank/DDBJ whole genome shotgun (WGS) entry which is preliminary data.</text>
</comment>
<organism evidence="1 2">
    <name type="scientific">Drouetiella hepatica Uher 2000/2452</name>
    <dbReference type="NCBI Taxonomy" id="904376"/>
    <lineage>
        <taxon>Bacteria</taxon>
        <taxon>Bacillati</taxon>
        <taxon>Cyanobacteriota</taxon>
        <taxon>Cyanophyceae</taxon>
        <taxon>Oculatellales</taxon>
        <taxon>Oculatellaceae</taxon>
        <taxon>Drouetiella</taxon>
    </lineage>
</organism>
<dbReference type="Proteomes" id="UP000757435">
    <property type="component" value="Unassembled WGS sequence"/>
</dbReference>
<reference evidence="1" key="1">
    <citation type="submission" date="2021-05" db="EMBL/GenBank/DDBJ databases">
        <authorList>
            <person name="Pietrasiak N."/>
            <person name="Ward R."/>
            <person name="Stajich J.E."/>
            <person name="Kurbessoian T."/>
        </authorList>
    </citation>
    <scope>NUCLEOTIDE SEQUENCE</scope>
    <source>
        <strain evidence="1">UHER 2000/2452</strain>
    </source>
</reference>
<dbReference type="AlphaFoldDB" id="A0A951URR3"/>
<protein>
    <submittedName>
        <fullName evidence="1">Uncharacterized protein</fullName>
    </submittedName>
</protein>
<evidence type="ECO:0000313" key="2">
    <source>
        <dbReference type="Proteomes" id="UP000757435"/>
    </source>
</evidence>
<gene>
    <name evidence="1" type="ORF">KME15_24880</name>
</gene>
<reference evidence="1" key="2">
    <citation type="journal article" date="2022" name="Microbiol. Resour. Announc.">
        <title>Metagenome Sequencing to Explore Phylogenomics of Terrestrial Cyanobacteria.</title>
        <authorList>
            <person name="Ward R.D."/>
            <person name="Stajich J.E."/>
            <person name="Johansen J.R."/>
            <person name="Huntemann M."/>
            <person name="Clum A."/>
            <person name="Foster B."/>
            <person name="Foster B."/>
            <person name="Roux S."/>
            <person name="Palaniappan K."/>
            <person name="Varghese N."/>
            <person name="Mukherjee S."/>
            <person name="Reddy T.B.K."/>
            <person name="Daum C."/>
            <person name="Copeland A."/>
            <person name="Chen I.A."/>
            <person name="Ivanova N.N."/>
            <person name="Kyrpides N.C."/>
            <person name="Shapiro N."/>
            <person name="Eloe-Fadrosh E.A."/>
            <person name="Pietrasiak N."/>
        </authorList>
    </citation>
    <scope>NUCLEOTIDE SEQUENCE</scope>
    <source>
        <strain evidence="1">UHER 2000/2452</strain>
    </source>
</reference>